<reference evidence="1" key="1">
    <citation type="submission" date="2018-11" db="EMBL/GenBank/DDBJ databases">
        <authorList>
            <consortium name="Pathogen Informatics"/>
        </authorList>
    </citation>
    <scope>NUCLEOTIDE SEQUENCE</scope>
</reference>
<evidence type="ECO:0000313" key="2">
    <source>
        <dbReference type="Proteomes" id="UP000784294"/>
    </source>
</evidence>
<keyword evidence="2" id="KW-1185">Reference proteome</keyword>
<accession>A0A3S5CPZ7</accession>
<sequence>MNHCLLVDRLYRIVNSRRKQAALIADANAYANQRLLSLGRHLHCLVEAGLPDGRLLRLPPAPVAIEMELTRLPTGTDDPCSPFETLLEASEEFYLLSPPSPPSSPVVPSRRCQTNPTGRFEQEFRLYRSLVERWHKLQAGFCHREARLLQVERSYGLLIELGELISQLEQRFLSLIAIGSTVPTPSSEVSVSCPLLAEQSFQPTELVLKASEEAHCIFDLSSEISQRLTRVHDDLNARLKRRIQISEQLEEIVSG</sequence>
<protein>
    <submittedName>
        <fullName evidence="1">Uncharacterized protein</fullName>
    </submittedName>
</protein>
<dbReference type="EMBL" id="CAAALY010083854">
    <property type="protein sequence ID" value="VEL26944.1"/>
    <property type="molecule type" value="Genomic_DNA"/>
</dbReference>
<dbReference type="Proteomes" id="UP000784294">
    <property type="component" value="Unassembled WGS sequence"/>
</dbReference>
<gene>
    <name evidence="1" type="ORF">PXEA_LOCUS20384</name>
</gene>
<dbReference type="AlphaFoldDB" id="A0A3S5CPZ7"/>
<proteinExistence type="predicted"/>
<name>A0A3S5CPZ7_9PLAT</name>
<organism evidence="1 2">
    <name type="scientific">Protopolystoma xenopodis</name>
    <dbReference type="NCBI Taxonomy" id="117903"/>
    <lineage>
        <taxon>Eukaryota</taxon>
        <taxon>Metazoa</taxon>
        <taxon>Spiralia</taxon>
        <taxon>Lophotrochozoa</taxon>
        <taxon>Platyhelminthes</taxon>
        <taxon>Monogenea</taxon>
        <taxon>Polyopisthocotylea</taxon>
        <taxon>Polystomatidea</taxon>
        <taxon>Polystomatidae</taxon>
        <taxon>Protopolystoma</taxon>
    </lineage>
</organism>
<comment type="caution">
    <text evidence="1">The sequence shown here is derived from an EMBL/GenBank/DDBJ whole genome shotgun (WGS) entry which is preliminary data.</text>
</comment>
<evidence type="ECO:0000313" key="1">
    <source>
        <dbReference type="EMBL" id="VEL26944.1"/>
    </source>
</evidence>